<name>A0ABV2N967_9HYPH</name>
<dbReference type="EMBL" id="JBEPNW010000002">
    <property type="protein sequence ID" value="MET3863036.1"/>
    <property type="molecule type" value="Genomic_DNA"/>
</dbReference>
<dbReference type="Proteomes" id="UP001549119">
    <property type="component" value="Unassembled WGS sequence"/>
</dbReference>
<protein>
    <submittedName>
        <fullName evidence="1">Uncharacterized protein</fullName>
    </submittedName>
</protein>
<sequence length="311" mass="34714">MFTRGLRGEAPVPVRGTGLRMSQPSLKRAAIRTLSRVVRRVVIGRVPGLFDTAYYLKHNGDVAASGIDPYLHYVWRGAAENRDPAEDFDTAFFRNQSGKTRLDPVRHYLRFGSAAGLDPHPGFSSTSYLIRYPDVTASGVNPLLHYRTNGRREGRVAQPSAAKTMNISALRSVPSRHLRSLPEDGRPFSMTLLRAFPAGDTFESVKRYCFLLKLTHDEIALLVNAFDTMPTSGHTAITLEVSADTDARGEAEPHDARPKLDTVLFAFEHCYVAAQGDSLRIRYAELRLWDLREQEARVAEIFPAGAVEFRI</sequence>
<accession>A0ABV2N967</accession>
<organism evidence="1 2">
    <name type="scientific">Methylobacterium radiotolerans</name>
    <dbReference type="NCBI Taxonomy" id="31998"/>
    <lineage>
        <taxon>Bacteria</taxon>
        <taxon>Pseudomonadati</taxon>
        <taxon>Pseudomonadota</taxon>
        <taxon>Alphaproteobacteria</taxon>
        <taxon>Hyphomicrobiales</taxon>
        <taxon>Methylobacteriaceae</taxon>
        <taxon>Methylobacterium</taxon>
    </lineage>
</organism>
<gene>
    <name evidence="1" type="ORF">ABIC20_000345</name>
</gene>
<keyword evidence="2" id="KW-1185">Reference proteome</keyword>
<reference evidence="1 2" key="1">
    <citation type="submission" date="2024-06" db="EMBL/GenBank/DDBJ databases">
        <title>Genomics of switchgrass bacterial isolates.</title>
        <authorList>
            <person name="Shade A."/>
        </authorList>
    </citation>
    <scope>NUCLEOTIDE SEQUENCE [LARGE SCALE GENOMIC DNA]</scope>
    <source>
        <strain evidence="1 2">PvP084</strain>
    </source>
</reference>
<evidence type="ECO:0000313" key="2">
    <source>
        <dbReference type="Proteomes" id="UP001549119"/>
    </source>
</evidence>
<evidence type="ECO:0000313" key="1">
    <source>
        <dbReference type="EMBL" id="MET3863036.1"/>
    </source>
</evidence>
<comment type="caution">
    <text evidence="1">The sequence shown here is derived from an EMBL/GenBank/DDBJ whole genome shotgun (WGS) entry which is preliminary data.</text>
</comment>
<proteinExistence type="predicted"/>